<dbReference type="RefSeq" id="WP_210579723.1">
    <property type="nucleotide sequence ID" value="NZ_LK995493.1"/>
</dbReference>
<dbReference type="Gene3D" id="3.10.300.10">
    <property type="entry name" value="Methylpurine-DNA glycosylase (MPG)"/>
    <property type="match status" value="1"/>
</dbReference>
<gene>
    <name evidence="7" type="ORF">AAM4_1144</name>
</gene>
<dbReference type="HAMAP" id="MF_00527">
    <property type="entry name" value="3MGH"/>
    <property type="match status" value="1"/>
</dbReference>
<dbReference type="EMBL" id="LK995493">
    <property type="protein sequence ID" value="CED90976.1"/>
    <property type="molecule type" value="Genomic_DNA"/>
</dbReference>
<dbReference type="CDD" id="cd00540">
    <property type="entry name" value="AAG"/>
    <property type="match status" value="1"/>
</dbReference>
<dbReference type="Pfam" id="PF02245">
    <property type="entry name" value="Pur_DNA_glyco"/>
    <property type="match status" value="1"/>
</dbReference>
<accession>A0A1L7RH95</accession>
<evidence type="ECO:0000256" key="5">
    <source>
        <dbReference type="HAMAP-Rule" id="MF_00527"/>
    </source>
</evidence>
<proteinExistence type="inferred from homology"/>
<dbReference type="PANTHER" id="PTHR10429">
    <property type="entry name" value="DNA-3-METHYLADENINE GLYCOSYLASE"/>
    <property type="match status" value="1"/>
</dbReference>
<comment type="similarity">
    <text evidence="1 5">Belongs to the DNA glycosylase MPG family.</text>
</comment>
<evidence type="ECO:0000256" key="3">
    <source>
        <dbReference type="ARBA" id="ARBA00022801"/>
    </source>
</evidence>
<sequence length="236" mass="24947">MTWSEAVGTESPRDDSAGAPGVPADIARLLADDPVDVAPRLLGAVLTTNSPQGVVSVRLTEVEAYRGEADPGSHAYRGRTARNSSMFEAAGAIYVYFTYGMHYCANIVCGPAGRSRAVLLRGGEVTDGLDLARRLRPAARTDRDLARGPARLCQALGLTRDDDGVRLGPAGSRVVLTLPVPGAAPDPARICTGPRTGVSGPGGDGVVYPWRFWIDGEPTVSPYKPARPRRRGGSRR</sequence>
<reference evidence="7" key="1">
    <citation type="submission" date="2014-07" db="EMBL/GenBank/DDBJ databases">
        <authorList>
            <person name="Zhang J.E."/>
            <person name="Yang H."/>
            <person name="Guo J."/>
            <person name="Deng Z."/>
            <person name="Luo H."/>
            <person name="Luo M."/>
            <person name="Zhao B."/>
        </authorList>
    </citation>
    <scope>NUCLEOTIDE SEQUENCE</scope>
    <source>
        <strain evidence="7">AM4</strain>
    </source>
</reference>
<dbReference type="EC" id="3.2.2.-" evidence="5"/>
<feature type="region of interest" description="Disordered" evidence="6">
    <location>
        <begin position="1"/>
        <end position="20"/>
    </location>
</feature>
<evidence type="ECO:0000256" key="1">
    <source>
        <dbReference type="ARBA" id="ARBA00009232"/>
    </source>
</evidence>
<evidence type="ECO:0000313" key="7">
    <source>
        <dbReference type="EMBL" id="CED90976.1"/>
    </source>
</evidence>
<organism evidence="7">
    <name type="scientific">Actinomyces succiniciruminis</name>
    <dbReference type="NCBI Taxonomy" id="1522002"/>
    <lineage>
        <taxon>Bacteria</taxon>
        <taxon>Bacillati</taxon>
        <taxon>Actinomycetota</taxon>
        <taxon>Actinomycetes</taxon>
        <taxon>Actinomycetales</taxon>
        <taxon>Actinomycetaceae</taxon>
        <taxon>Actinomyces</taxon>
    </lineage>
</organism>
<dbReference type="AlphaFoldDB" id="A0A1L7RH95"/>
<name>A0A1L7RH95_9ACTO</name>
<dbReference type="GO" id="GO:0003905">
    <property type="term" value="F:alkylbase DNA N-glycosylase activity"/>
    <property type="evidence" value="ECO:0007669"/>
    <property type="project" value="InterPro"/>
</dbReference>
<dbReference type="InterPro" id="IPR036995">
    <property type="entry name" value="MPG_sf"/>
</dbReference>
<evidence type="ECO:0000256" key="6">
    <source>
        <dbReference type="SAM" id="MobiDB-lite"/>
    </source>
</evidence>
<protein>
    <recommendedName>
        <fullName evidence="5">Putative 3-methyladenine DNA glycosylase</fullName>
        <ecNumber evidence="5">3.2.2.-</ecNumber>
    </recommendedName>
</protein>
<keyword evidence="2 5" id="KW-0227">DNA damage</keyword>
<dbReference type="GO" id="GO:0003677">
    <property type="term" value="F:DNA binding"/>
    <property type="evidence" value="ECO:0007669"/>
    <property type="project" value="InterPro"/>
</dbReference>
<dbReference type="GO" id="GO:0006284">
    <property type="term" value="P:base-excision repair"/>
    <property type="evidence" value="ECO:0007669"/>
    <property type="project" value="InterPro"/>
</dbReference>
<dbReference type="InterPro" id="IPR011034">
    <property type="entry name" value="Formyl_transferase-like_C_sf"/>
</dbReference>
<dbReference type="NCBIfam" id="TIGR00567">
    <property type="entry name" value="3mg"/>
    <property type="match status" value="1"/>
</dbReference>
<keyword evidence="4 5" id="KW-0234">DNA repair</keyword>
<dbReference type="NCBIfam" id="NF002003">
    <property type="entry name" value="PRK00802.1-3"/>
    <property type="match status" value="1"/>
</dbReference>
<dbReference type="SUPFAM" id="SSF50486">
    <property type="entry name" value="FMT C-terminal domain-like"/>
    <property type="match status" value="1"/>
</dbReference>
<evidence type="ECO:0000256" key="4">
    <source>
        <dbReference type="ARBA" id="ARBA00023204"/>
    </source>
</evidence>
<dbReference type="PANTHER" id="PTHR10429:SF0">
    <property type="entry name" value="DNA-3-METHYLADENINE GLYCOSYLASE"/>
    <property type="match status" value="1"/>
</dbReference>
<dbReference type="InterPro" id="IPR003180">
    <property type="entry name" value="MPG"/>
</dbReference>
<keyword evidence="3 5" id="KW-0378">Hydrolase</keyword>
<evidence type="ECO:0000256" key="2">
    <source>
        <dbReference type="ARBA" id="ARBA00022763"/>
    </source>
</evidence>